<feature type="region of interest" description="Disordered" evidence="1">
    <location>
        <begin position="27"/>
        <end position="109"/>
    </location>
</feature>
<protein>
    <submittedName>
        <fullName evidence="3">Uncharacterized protein</fullName>
    </submittedName>
</protein>
<keyword evidence="4" id="KW-1185">Reference proteome</keyword>
<evidence type="ECO:0000256" key="2">
    <source>
        <dbReference type="SAM" id="Phobius"/>
    </source>
</evidence>
<feature type="compositionally biased region" description="Basic and acidic residues" evidence="1">
    <location>
        <begin position="62"/>
        <end position="74"/>
    </location>
</feature>
<gene>
    <name evidence="3" type="ORF">KK078_08555</name>
</gene>
<proteinExistence type="predicted"/>
<dbReference type="RefSeq" id="WP_254089840.1">
    <property type="nucleotide sequence ID" value="NZ_JAHESC010000009.1"/>
</dbReference>
<evidence type="ECO:0000313" key="3">
    <source>
        <dbReference type="EMBL" id="MBT1686603.1"/>
    </source>
</evidence>
<accession>A0AAP2GI29</accession>
<feature type="compositionally biased region" description="Acidic residues" evidence="1">
    <location>
        <begin position="89"/>
        <end position="107"/>
    </location>
</feature>
<evidence type="ECO:0000313" key="4">
    <source>
        <dbReference type="Proteomes" id="UP001319180"/>
    </source>
</evidence>
<name>A0AAP2GI29_9BACT</name>
<keyword evidence="2" id="KW-0812">Transmembrane</keyword>
<comment type="caution">
    <text evidence="3">The sequence shown here is derived from an EMBL/GenBank/DDBJ whole genome shotgun (WGS) entry which is preliminary data.</text>
</comment>
<evidence type="ECO:0000256" key="1">
    <source>
        <dbReference type="SAM" id="MobiDB-lite"/>
    </source>
</evidence>
<keyword evidence="2" id="KW-0472">Membrane</keyword>
<dbReference type="EMBL" id="JAHESC010000009">
    <property type="protein sequence ID" value="MBT1686603.1"/>
    <property type="molecule type" value="Genomic_DNA"/>
</dbReference>
<organism evidence="3 4">
    <name type="scientific">Dawidia soli</name>
    <dbReference type="NCBI Taxonomy" id="2782352"/>
    <lineage>
        <taxon>Bacteria</taxon>
        <taxon>Pseudomonadati</taxon>
        <taxon>Bacteroidota</taxon>
        <taxon>Cytophagia</taxon>
        <taxon>Cytophagales</taxon>
        <taxon>Chryseotaleaceae</taxon>
        <taxon>Dawidia</taxon>
    </lineage>
</organism>
<feature type="compositionally biased region" description="Basic and acidic residues" evidence="1">
    <location>
        <begin position="27"/>
        <end position="42"/>
    </location>
</feature>
<reference evidence="3 4" key="1">
    <citation type="submission" date="2021-05" db="EMBL/GenBank/DDBJ databases">
        <title>A Polyphasic approach of four new species of the genus Ohtaekwangia: Ohtaekwangia histidinii sp. nov., Ohtaekwangia cretensis sp. nov., Ohtaekwangia indiensis sp. nov., Ohtaekwangia reichenbachii sp. nov. from diverse environment.</title>
        <authorList>
            <person name="Octaviana S."/>
        </authorList>
    </citation>
    <scope>NUCLEOTIDE SEQUENCE [LARGE SCALE GENOMIC DNA]</scope>
    <source>
        <strain evidence="3 4">PWU37</strain>
    </source>
</reference>
<keyword evidence="2" id="KW-1133">Transmembrane helix</keyword>
<dbReference type="AlphaFoldDB" id="A0AAP2GI29"/>
<sequence>MKDFQVWFYIILGIIYVVARFMKKTEQPPKDLAPKRPEKPVQRYEQPASKPAPGPRTLTFEELLKEITESKTVEPKPVTPPPAPQTDYVDYDDDLSEEEESLEEEEYDYRKRDQVYNAYEEAKRQAFERPSLEETMKAGETVGSYGKFKAFQEAPQRNLMEEYLGNLHDPEGWKKAVVMSEVLNRKF</sequence>
<dbReference type="Proteomes" id="UP001319180">
    <property type="component" value="Unassembled WGS sequence"/>
</dbReference>
<feature type="transmembrane region" description="Helical" evidence="2">
    <location>
        <begin position="6"/>
        <end position="22"/>
    </location>
</feature>